<feature type="transmembrane region" description="Helical" evidence="1">
    <location>
        <begin position="191"/>
        <end position="209"/>
    </location>
</feature>
<evidence type="ECO:0000256" key="1">
    <source>
        <dbReference type="SAM" id="Phobius"/>
    </source>
</evidence>
<name>A0A2T7SUU5_9ACTN</name>
<accession>A0A2T7SUU5</accession>
<keyword evidence="1" id="KW-0812">Transmembrane</keyword>
<keyword evidence="3" id="KW-1185">Reference proteome</keyword>
<gene>
    <name evidence="2" type="ORF">Y717_27875</name>
</gene>
<protein>
    <recommendedName>
        <fullName evidence="4">ABC transporter permease</fullName>
    </recommendedName>
</protein>
<comment type="caution">
    <text evidence="2">The sequence shown here is derived from an EMBL/GenBank/DDBJ whole genome shotgun (WGS) entry which is preliminary data.</text>
</comment>
<proteinExistence type="predicted"/>
<dbReference type="RefSeq" id="WP_030353464.1">
    <property type="nucleotide sequence ID" value="NZ_AZSP01000292.1"/>
</dbReference>
<dbReference type="OrthoDB" id="3579673at2"/>
<feature type="transmembrane region" description="Helical" evidence="1">
    <location>
        <begin position="163"/>
        <end position="184"/>
    </location>
</feature>
<feature type="transmembrane region" description="Helical" evidence="1">
    <location>
        <begin position="118"/>
        <end position="143"/>
    </location>
</feature>
<feature type="transmembrane region" description="Helical" evidence="1">
    <location>
        <begin position="288"/>
        <end position="306"/>
    </location>
</feature>
<feature type="transmembrane region" description="Helical" evidence="1">
    <location>
        <begin position="75"/>
        <end position="97"/>
    </location>
</feature>
<dbReference type="STRING" id="1440053.GCA_000718095_04460"/>
<evidence type="ECO:0000313" key="2">
    <source>
        <dbReference type="EMBL" id="PVE06622.1"/>
    </source>
</evidence>
<dbReference type="GO" id="GO:0005886">
    <property type="term" value="C:plasma membrane"/>
    <property type="evidence" value="ECO:0007669"/>
    <property type="project" value="UniProtKB-SubCell"/>
</dbReference>
<dbReference type="GO" id="GO:0140359">
    <property type="term" value="F:ABC-type transporter activity"/>
    <property type="evidence" value="ECO:0007669"/>
    <property type="project" value="InterPro"/>
</dbReference>
<sequence>MSALTLRGPAWVAVRQHRRALWAGLALLVLTIGAQAAARLWVNSAEITGSCDSEWRKTCAALSNAAGWYRWAETYGGATVVLLPLLVAAFVAGPLIARELESGTYKLAWTQSVPPARWLASKLAVSAAVTVVSTALLVITFRWTRSYVRFDWVFPRSWNDGGYPALGPTAVAYVLLAVALGALVGMLARRTVVAMAAGVLATGAVMAVFDVVRPFLWPVVTASGGARFPDDAWHVQQGVILADGGRMTNEDCWSIGLSTSPCANAPEDAFFTDFHPASHFWPLQLMETGIVLVLAAAVVFAAFRVLRRSHA</sequence>
<keyword evidence="1" id="KW-0472">Membrane</keyword>
<organism evidence="2 3">
    <name type="scientific">Streptomyces scopuliridis RB72</name>
    <dbReference type="NCBI Taxonomy" id="1440053"/>
    <lineage>
        <taxon>Bacteria</taxon>
        <taxon>Bacillati</taxon>
        <taxon>Actinomycetota</taxon>
        <taxon>Actinomycetes</taxon>
        <taxon>Kitasatosporales</taxon>
        <taxon>Streptomycetaceae</taxon>
        <taxon>Streptomyces</taxon>
    </lineage>
</organism>
<evidence type="ECO:0008006" key="4">
    <source>
        <dbReference type="Google" id="ProtNLM"/>
    </source>
</evidence>
<keyword evidence="1" id="KW-1133">Transmembrane helix</keyword>
<evidence type="ECO:0000313" key="3">
    <source>
        <dbReference type="Proteomes" id="UP000245992"/>
    </source>
</evidence>
<dbReference type="AlphaFoldDB" id="A0A2T7SUU5"/>
<dbReference type="EMBL" id="AZSP01000292">
    <property type="protein sequence ID" value="PVE06622.1"/>
    <property type="molecule type" value="Genomic_DNA"/>
</dbReference>
<reference evidence="2 3" key="1">
    <citation type="submission" date="2013-12" db="EMBL/GenBank/DDBJ databases">
        <title>Annotated genome of Streptomyces scopuliridis.</title>
        <authorList>
            <person name="Olson J.B."/>
        </authorList>
    </citation>
    <scope>NUCLEOTIDE SEQUENCE [LARGE SCALE GENOMIC DNA]</scope>
    <source>
        <strain evidence="2 3">RB72</strain>
    </source>
</reference>
<dbReference type="Proteomes" id="UP000245992">
    <property type="component" value="Unassembled WGS sequence"/>
</dbReference>